<dbReference type="GO" id="GO:0016616">
    <property type="term" value="F:oxidoreductase activity, acting on the CH-OH group of donors, NAD or NADP as acceptor"/>
    <property type="evidence" value="ECO:0007669"/>
    <property type="project" value="InterPro"/>
</dbReference>
<dbReference type="InterPro" id="IPR001891">
    <property type="entry name" value="Malic_OxRdtase"/>
</dbReference>
<reference evidence="10" key="2">
    <citation type="submission" date="2024-05" db="EMBL/GenBank/DDBJ databases">
        <authorList>
            <person name="Wolfe A."/>
        </authorList>
    </citation>
    <scope>NUCLEOTIDE SEQUENCE</scope>
    <source>
        <strain evidence="10">UMB1064</strain>
    </source>
</reference>
<comment type="caution">
    <text evidence="10">The sequence shown here is derived from an EMBL/GenBank/DDBJ whole genome shotgun (WGS) entry which is preliminary data.</text>
</comment>
<dbReference type="Gene3D" id="3.40.50.10380">
    <property type="entry name" value="Malic enzyme, N-terminal domain"/>
    <property type="match status" value="1"/>
</dbReference>
<evidence type="ECO:0000256" key="6">
    <source>
        <dbReference type="RuleBase" id="RU003427"/>
    </source>
</evidence>
<evidence type="ECO:0000259" key="8">
    <source>
        <dbReference type="SMART" id="SM00919"/>
    </source>
</evidence>
<gene>
    <name evidence="10" type="ORF">QP460_003310</name>
</gene>
<dbReference type="Gene3D" id="3.40.50.720">
    <property type="entry name" value="NAD(P)-binding Rossmann-like Domain"/>
    <property type="match status" value="1"/>
</dbReference>
<dbReference type="SMART" id="SM01274">
    <property type="entry name" value="malic"/>
    <property type="match status" value="1"/>
</dbReference>
<keyword evidence="5" id="KW-0560">Oxidoreductase</keyword>
<evidence type="ECO:0000313" key="10">
    <source>
        <dbReference type="EMBL" id="MEO3716622.1"/>
    </source>
</evidence>
<dbReference type="GO" id="GO:0046872">
    <property type="term" value="F:metal ion binding"/>
    <property type="evidence" value="ECO:0007669"/>
    <property type="project" value="UniProtKB-KW"/>
</dbReference>
<dbReference type="InterPro" id="IPR015884">
    <property type="entry name" value="Malic_enzyme_CS"/>
</dbReference>
<evidence type="ECO:0000256" key="2">
    <source>
        <dbReference type="ARBA" id="ARBA00001946"/>
    </source>
</evidence>
<dbReference type="EMBL" id="JASOOY020000011">
    <property type="protein sequence ID" value="MEO3716622.1"/>
    <property type="molecule type" value="Genomic_DNA"/>
</dbReference>
<feature type="region of interest" description="Disordered" evidence="7">
    <location>
        <begin position="1"/>
        <end position="38"/>
    </location>
</feature>
<comment type="cofactor">
    <cofactor evidence="2">
        <name>Mg(2+)</name>
        <dbReference type="ChEBI" id="CHEBI:18420"/>
    </cofactor>
</comment>
<evidence type="ECO:0000256" key="3">
    <source>
        <dbReference type="ARBA" id="ARBA00008785"/>
    </source>
</evidence>
<dbReference type="RefSeq" id="WP_284825473.1">
    <property type="nucleotide sequence ID" value="NZ_JASOOY020000011.1"/>
</dbReference>
<dbReference type="CDD" id="cd05311">
    <property type="entry name" value="NAD_bind_2_malic_enz"/>
    <property type="match status" value="1"/>
</dbReference>
<keyword evidence="4 6" id="KW-0479">Metal-binding</keyword>
<dbReference type="SMART" id="SM00919">
    <property type="entry name" value="Malic_M"/>
    <property type="match status" value="1"/>
</dbReference>
<dbReference type="InterPro" id="IPR012302">
    <property type="entry name" value="Malic_NAD-bd"/>
</dbReference>
<dbReference type="InterPro" id="IPR045213">
    <property type="entry name" value="Malic_NAD-bd_bact_type"/>
</dbReference>
<comment type="similarity">
    <text evidence="3 6">Belongs to the malic enzymes family.</text>
</comment>
<dbReference type="SUPFAM" id="SSF51735">
    <property type="entry name" value="NAD(P)-binding Rossmann-fold domains"/>
    <property type="match status" value="1"/>
</dbReference>
<dbReference type="InterPro" id="IPR046346">
    <property type="entry name" value="Aminoacid_DH-like_N_sf"/>
</dbReference>
<evidence type="ECO:0000256" key="4">
    <source>
        <dbReference type="ARBA" id="ARBA00022723"/>
    </source>
</evidence>
<feature type="compositionally biased region" description="Low complexity" evidence="7">
    <location>
        <begin position="1"/>
        <end position="20"/>
    </location>
</feature>
<dbReference type="Pfam" id="PF00390">
    <property type="entry name" value="malic"/>
    <property type="match status" value="1"/>
</dbReference>
<proteinExistence type="inferred from homology"/>
<evidence type="ECO:0000256" key="5">
    <source>
        <dbReference type="ARBA" id="ARBA00023002"/>
    </source>
</evidence>
<dbReference type="InterPro" id="IPR051674">
    <property type="entry name" value="Malate_Decarboxylase"/>
</dbReference>
<accession>A0AAW9SSI9</accession>
<dbReference type="InterPro" id="IPR037062">
    <property type="entry name" value="Malic_N_dom_sf"/>
</dbReference>
<feature type="domain" description="Malic enzyme N-terminal" evidence="9">
    <location>
        <begin position="50"/>
        <end position="183"/>
    </location>
</feature>
<dbReference type="InterPro" id="IPR012301">
    <property type="entry name" value="Malic_N_dom"/>
</dbReference>
<feature type="domain" description="Malic enzyme NAD-binding" evidence="8">
    <location>
        <begin position="195"/>
        <end position="415"/>
    </location>
</feature>
<dbReference type="SUPFAM" id="SSF53223">
    <property type="entry name" value="Aminoacid dehydrogenase-like, N-terminal domain"/>
    <property type="match status" value="1"/>
</dbReference>
<evidence type="ECO:0000313" key="11">
    <source>
        <dbReference type="Proteomes" id="UP001223646"/>
    </source>
</evidence>
<dbReference type="AlphaFoldDB" id="A0AAW9SSI9"/>
<evidence type="ECO:0000259" key="9">
    <source>
        <dbReference type="SMART" id="SM01274"/>
    </source>
</evidence>
<dbReference type="PANTHER" id="PTHR43237:SF4">
    <property type="entry name" value="NADP-DEPENDENT MALIC ENZYME"/>
    <property type="match status" value="1"/>
</dbReference>
<dbReference type="GO" id="GO:0004470">
    <property type="term" value="F:malic enzyme activity"/>
    <property type="evidence" value="ECO:0007669"/>
    <property type="project" value="InterPro"/>
</dbReference>
<organism evidence="10 11">
    <name type="scientific">Corynebacterium amycolatum</name>
    <dbReference type="NCBI Taxonomy" id="43765"/>
    <lineage>
        <taxon>Bacteria</taxon>
        <taxon>Bacillati</taxon>
        <taxon>Actinomycetota</taxon>
        <taxon>Actinomycetes</taxon>
        <taxon>Mycobacteriales</taxon>
        <taxon>Corynebacteriaceae</taxon>
        <taxon>Corynebacterium</taxon>
    </lineage>
</organism>
<dbReference type="GO" id="GO:0051287">
    <property type="term" value="F:NAD binding"/>
    <property type="evidence" value="ECO:0007669"/>
    <property type="project" value="InterPro"/>
</dbReference>
<comment type="cofactor">
    <cofactor evidence="1">
        <name>Mn(2+)</name>
        <dbReference type="ChEBI" id="CHEBI:29035"/>
    </cofactor>
</comment>
<dbReference type="InterPro" id="IPR036291">
    <property type="entry name" value="NAD(P)-bd_dom_sf"/>
</dbReference>
<protein>
    <submittedName>
        <fullName evidence="10">NADP-dependent malic enzyme</fullName>
    </submittedName>
</protein>
<sequence length="444" mass="46063">MPAANSSSSSSDHTANANSAKTPLHAVPEDTAPTDPSSITDAEIFEAHRGGKLRSHSTMKLETIRDLSIGYTPGVARVCEAIHEDPALARTYTWTGQNVAVVSDGTAVLGLGDIGPKAALPVMEGKAQLFEQFAGISAVPIVLDTLDTEEIVQTVKALAPSFGGVNLEDISAPRCFEIEQRLDQELDIPIFHDDQHGTAIVIAAGLINACKLTGRSFQDLRVVISGAGAAGVAATKMLLSAGVSDIVVVDSRGIIHPDREPLSDIKQWVAGMTNPRGITGSINDALVDANVFIGVSAGRIGEDAISQMAADPILFSLANPIPEIPMEIARKYGAVVATGRSDHPNQINNVLAFPGLFRGALEAGAKRITEAMKLAATQAIANVGIEDLSADRIIPSALDPRVMPAVAKAVRDAALSDPASGAVEPLDVTGSGFAAADANVAEAN</sequence>
<dbReference type="PROSITE" id="PS00331">
    <property type="entry name" value="MALIC_ENZYMES"/>
    <property type="match status" value="1"/>
</dbReference>
<dbReference type="Pfam" id="PF03949">
    <property type="entry name" value="Malic_M"/>
    <property type="match status" value="1"/>
</dbReference>
<evidence type="ECO:0000256" key="1">
    <source>
        <dbReference type="ARBA" id="ARBA00001936"/>
    </source>
</evidence>
<dbReference type="PANTHER" id="PTHR43237">
    <property type="entry name" value="NADP-DEPENDENT MALIC ENZYME"/>
    <property type="match status" value="1"/>
</dbReference>
<dbReference type="PRINTS" id="PR00072">
    <property type="entry name" value="MALOXRDTASE"/>
</dbReference>
<name>A0AAW9SSI9_CORAY</name>
<reference evidence="10" key="1">
    <citation type="submission" date="2023-05" db="EMBL/GenBank/DDBJ databases">
        <authorList>
            <person name="Du J."/>
        </authorList>
    </citation>
    <scope>NUCLEOTIDE SEQUENCE</scope>
    <source>
        <strain evidence="10">UMB1064</strain>
    </source>
</reference>
<evidence type="ECO:0000256" key="7">
    <source>
        <dbReference type="SAM" id="MobiDB-lite"/>
    </source>
</evidence>
<dbReference type="Proteomes" id="UP001223646">
    <property type="component" value="Unassembled WGS sequence"/>
</dbReference>